<dbReference type="STRING" id="61595.SAMN05421644_15418"/>
<protein>
    <submittedName>
        <fullName evidence="2">Outer membrane autotransporter barrel domain-containing protein</fullName>
    </submittedName>
</protein>
<dbReference type="NCBIfam" id="TIGR01414">
    <property type="entry name" value="autotrans_barl"/>
    <property type="match status" value="1"/>
</dbReference>
<evidence type="ECO:0000313" key="2">
    <source>
        <dbReference type="EMBL" id="SDY36613.1"/>
    </source>
</evidence>
<evidence type="ECO:0000313" key="3">
    <source>
        <dbReference type="Proteomes" id="UP000198672"/>
    </source>
</evidence>
<dbReference type="Pfam" id="PF03797">
    <property type="entry name" value="Autotransporter"/>
    <property type="match status" value="1"/>
</dbReference>
<dbReference type="SUPFAM" id="SSF103515">
    <property type="entry name" value="Autotransporter"/>
    <property type="match status" value="1"/>
</dbReference>
<gene>
    <name evidence="2" type="ORF">SAMN05421644_15418</name>
</gene>
<dbReference type="Proteomes" id="UP000198672">
    <property type="component" value="Unassembled WGS sequence"/>
</dbReference>
<dbReference type="RefSeq" id="WP_091335151.1">
    <property type="nucleotide sequence ID" value="NZ_FNOW01000054.1"/>
</dbReference>
<dbReference type="EMBL" id="FNOW01000054">
    <property type="protein sequence ID" value="SDY36613.1"/>
    <property type="molecule type" value="Genomic_DNA"/>
</dbReference>
<dbReference type="Gene3D" id="2.40.128.130">
    <property type="entry name" value="Autotransporter beta-domain"/>
    <property type="match status" value="1"/>
</dbReference>
<sequence length="191" mass="21418">MNNYDSQRNIAYQIAGFTPVQRQAQADYQGKQLGVSLGIGYDMNHGAFDFGIYGRANYLKVDVDAFREQGAKGLDLALDGFNSTSITTALGAQLSRTFNTSKAVLVPQMRLEWEHEWANNMNTLQAQFVADPTATTFDITTEEPDRDYFRFGLGMSAVFPHGLSSFINYSALVNRENFTFHTIDLGLRLEF</sequence>
<dbReference type="InterPro" id="IPR006315">
    <property type="entry name" value="OM_autotransptr_brl_dom"/>
</dbReference>
<keyword evidence="3" id="KW-1185">Reference proteome</keyword>
<name>A0A1H3J9E0_ALLWA</name>
<dbReference type="InterPro" id="IPR005546">
    <property type="entry name" value="Autotransporte_beta"/>
</dbReference>
<organism evidence="2 3">
    <name type="scientific">Allochromatium warmingii</name>
    <name type="common">Chromatium warmingii</name>
    <dbReference type="NCBI Taxonomy" id="61595"/>
    <lineage>
        <taxon>Bacteria</taxon>
        <taxon>Pseudomonadati</taxon>
        <taxon>Pseudomonadota</taxon>
        <taxon>Gammaproteobacteria</taxon>
        <taxon>Chromatiales</taxon>
        <taxon>Chromatiaceae</taxon>
        <taxon>Allochromatium</taxon>
    </lineage>
</organism>
<proteinExistence type="predicted"/>
<feature type="domain" description="Autotransporter" evidence="1">
    <location>
        <begin position="1"/>
        <end position="191"/>
    </location>
</feature>
<reference evidence="3" key="1">
    <citation type="submission" date="2016-10" db="EMBL/GenBank/DDBJ databases">
        <authorList>
            <person name="Varghese N."/>
            <person name="Submissions S."/>
        </authorList>
    </citation>
    <scope>NUCLEOTIDE SEQUENCE [LARGE SCALE GENOMIC DNA]</scope>
    <source>
        <strain evidence="3">DSM 173</strain>
    </source>
</reference>
<dbReference type="AlphaFoldDB" id="A0A1H3J9E0"/>
<dbReference type="InterPro" id="IPR036709">
    <property type="entry name" value="Autotransporte_beta_dom_sf"/>
</dbReference>
<dbReference type="GO" id="GO:0019867">
    <property type="term" value="C:outer membrane"/>
    <property type="evidence" value="ECO:0007669"/>
    <property type="project" value="InterPro"/>
</dbReference>
<evidence type="ECO:0000259" key="1">
    <source>
        <dbReference type="PROSITE" id="PS51208"/>
    </source>
</evidence>
<accession>A0A1H3J9E0</accession>
<dbReference type="PROSITE" id="PS51208">
    <property type="entry name" value="AUTOTRANSPORTER"/>
    <property type="match status" value="1"/>
</dbReference>
<dbReference type="OrthoDB" id="5699539at2"/>